<evidence type="ECO:0000313" key="4">
    <source>
        <dbReference type="EMBL" id="CAI2363224.1"/>
    </source>
</evidence>
<feature type="region of interest" description="Disordered" evidence="2">
    <location>
        <begin position="132"/>
        <end position="282"/>
    </location>
</feature>
<dbReference type="PROSITE" id="PS50115">
    <property type="entry name" value="ARFGAP"/>
    <property type="match status" value="1"/>
</dbReference>
<feature type="compositionally biased region" description="Basic residues" evidence="2">
    <location>
        <begin position="132"/>
        <end position="158"/>
    </location>
</feature>
<dbReference type="CDD" id="cd08204">
    <property type="entry name" value="ArfGap"/>
    <property type="match status" value="1"/>
</dbReference>
<feature type="compositionally biased region" description="Basic and acidic residues" evidence="2">
    <location>
        <begin position="216"/>
        <end position="225"/>
    </location>
</feature>
<dbReference type="PRINTS" id="PR00405">
    <property type="entry name" value="REVINTRACTNG"/>
</dbReference>
<accession>A0AAD1X718</accession>
<dbReference type="AlphaFoldDB" id="A0AAD1X718"/>
<keyword evidence="1" id="KW-0479">Metal-binding</keyword>
<name>A0AAD1X718_EUPCR</name>
<dbReference type="InterPro" id="IPR051718">
    <property type="entry name" value="ARF_GTPase-activating"/>
</dbReference>
<dbReference type="Pfam" id="PF01412">
    <property type="entry name" value="ArfGap"/>
    <property type="match status" value="1"/>
</dbReference>
<feature type="compositionally biased region" description="Polar residues" evidence="2">
    <location>
        <begin position="324"/>
        <end position="338"/>
    </location>
</feature>
<dbReference type="PANTHER" id="PTHR45705">
    <property type="entry name" value="FI20236P1"/>
    <property type="match status" value="1"/>
</dbReference>
<evidence type="ECO:0000256" key="2">
    <source>
        <dbReference type="SAM" id="MobiDB-lite"/>
    </source>
</evidence>
<dbReference type="GO" id="GO:0005737">
    <property type="term" value="C:cytoplasm"/>
    <property type="evidence" value="ECO:0007669"/>
    <property type="project" value="TreeGrafter"/>
</dbReference>
<dbReference type="SUPFAM" id="SSF57863">
    <property type="entry name" value="ArfGap/RecO-like zinc finger"/>
    <property type="match status" value="1"/>
</dbReference>
<reference evidence="4" key="1">
    <citation type="submission" date="2023-07" db="EMBL/GenBank/DDBJ databases">
        <authorList>
            <consortium name="AG Swart"/>
            <person name="Singh M."/>
            <person name="Singh A."/>
            <person name="Seah K."/>
            <person name="Emmerich C."/>
        </authorList>
    </citation>
    <scope>NUCLEOTIDE SEQUENCE</scope>
    <source>
        <strain evidence="4">DP1</strain>
    </source>
</reference>
<organism evidence="4 5">
    <name type="scientific">Euplotes crassus</name>
    <dbReference type="NCBI Taxonomy" id="5936"/>
    <lineage>
        <taxon>Eukaryota</taxon>
        <taxon>Sar</taxon>
        <taxon>Alveolata</taxon>
        <taxon>Ciliophora</taxon>
        <taxon>Intramacronucleata</taxon>
        <taxon>Spirotrichea</taxon>
        <taxon>Hypotrichia</taxon>
        <taxon>Euplotida</taxon>
        <taxon>Euplotidae</taxon>
        <taxon>Moneuplotes</taxon>
    </lineage>
</organism>
<proteinExistence type="predicted"/>
<dbReference type="GO" id="GO:0005096">
    <property type="term" value="F:GTPase activator activity"/>
    <property type="evidence" value="ECO:0007669"/>
    <property type="project" value="InterPro"/>
</dbReference>
<feature type="compositionally biased region" description="Low complexity" evidence="2">
    <location>
        <begin position="339"/>
        <end position="388"/>
    </location>
</feature>
<feature type="domain" description="Arf-GAP" evidence="3">
    <location>
        <begin position="1"/>
        <end position="118"/>
    </location>
</feature>
<dbReference type="EMBL" id="CAMPGE010004378">
    <property type="protein sequence ID" value="CAI2363224.1"/>
    <property type="molecule type" value="Genomic_DNA"/>
</dbReference>
<keyword evidence="5" id="KW-1185">Reference proteome</keyword>
<dbReference type="SMART" id="SM00105">
    <property type="entry name" value="ArfGap"/>
    <property type="match status" value="1"/>
</dbReference>
<sequence length="470" mass="51472">MKKERAKPQNRFCADCDTVGPEWISIKFGTFVCLRCSGIHRSLGTHITFVQSAVLDSLKLPVIEQYQVLNNEIMNEYYEKNMPSGMKPTANSSASIAKKFIKDKYVKQLWLDEEEDDPVYLYQSGKFEKRQKKKDKKEKKKKDKKEKKKKKEEKKRRDKDRQEKEEQADFIDFEEAQDDDFGDFQEATGGKVEENDEGMGDLIGGSNDFGDFVTPTEDKVKHQDDFGDFISSGDTASGSSAFITPPSASASNAFGAPTNDLTNNLSNLYSQSQPKTSEPENKYAALENLGTGFGQPQSNMFTGMSVGQPSGFGDQFQPPFNGGFATQTQSWANPASNTQPTFSQNQFSSQSSFPSQSSVPPQSSFPQSTGFSDPFSTPSSFTPRMTSPAMDLGSSAPMSTAPPYTKPAAGSSSLQTDLFGLKATLQSNNKIHKYNKPVGSGAGGYMPSSAKQSVGSTNAFSGLVSTQWNA</sequence>
<dbReference type="Gene3D" id="1.10.220.150">
    <property type="entry name" value="Arf GTPase activating protein"/>
    <property type="match status" value="1"/>
</dbReference>
<comment type="caution">
    <text evidence="4">The sequence shown here is derived from an EMBL/GenBank/DDBJ whole genome shotgun (WGS) entry which is preliminary data.</text>
</comment>
<feature type="region of interest" description="Disordered" evidence="2">
    <location>
        <begin position="301"/>
        <end position="411"/>
    </location>
</feature>
<dbReference type="InterPro" id="IPR001164">
    <property type="entry name" value="ArfGAP_dom"/>
</dbReference>
<feature type="compositionally biased region" description="Polar residues" evidence="2">
    <location>
        <begin position="259"/>
        <end position="276"/>
    </location>
</feature>
<dbReference type="PANTHER" id="PTHR45705:SF1">
    <property type="entry name" value="FI20236P1"/>
    <property type="match status" value="1"/>
</dbReference>
<dbReference type="Proteomes" id="UP001295684">
    <property type="component" value="Unassembled WGS sequence"/>
</dbReference>
<dbReference type="InterPro" id="IPR038508">
    <property type="entry name" value="ArfGAP_dom_sf"/>
</dbReference>
<evidence type="ECO:0000256" key="1">
    <source>
        <dbReference type="PROSITE-ProRule" id="PRU00288"/>
    </source>
</evidence>
<feature type="compositionally biased region" description="Acidic residues" evidence="2">
    <location>
        <begin position="168"/>
        <end position="183"/>
    </location>
</feature>
<evidence type="ECO:0000259" key="3">
    <source>
        <dbReference type="PROSITE" id="PS50115"/>
    </source>
</evidence>
<keyword evidence="1" id="KW-0862">Zinc</keyword>
<dbReference type="GO" id="GO:0008270">
    <property type="term" value="F:zinc ion binding"/>
    <property type="evidence" value="ECO:0007669"/>
    <property type="project" value="UniProtKB-KW"/>
</dbReference>
<keyword evidence="1" id="KW-0863">Zinc-finger</keyword>
<dbReference type="InterPro" id="IPR037278">
    <property type="entry name" value="ARFGAP/RecO"/>
</dbReference>
<evidence type="ECO:0000313" key="5">
    <source>
        <dbReference type="Proteomes" id="UP001295684"/>
    </source>
</evidence>
<protein>
    <recommendedName>
        <fullName evidence="3">Arf-GAP domain-containing protein</fullName>
    </recommendedName>
</protein>
<gene>
    <name evidence="4" type="ORF">ECRASSUSDP1_LOCUS4554</name>
</gene>
<feature type="compositionally biased region" description="Polar residues" evidence="2">
    <location>
        <begin position="232"/>
        <end position="252"/>
    </location>
</feature>